<dbReference type="GO" id="GO:0006935">
    <property type="term" value="P:chemotaxis"/>
    <property type="evidence" value="ECO:0007669"/>
    <property type="project" value="UniProtKB-KW"/>
</dbReference>
<dbReference type="GO" id="GO:0009425">
    <property type="term" value="C:bacterial-type flagellum basal body"/>
    <property type="evidence" value="ECO:0007669"/>
    <property type="project" value="InterPro"/>
</dbReference>
<accession>A0A315ESP3</accession>
<dbReference type="GO" id="GO:0005886">
    <property type="term" value="C:plasma membrane"/>
    <property type="evidence" value="ECO:0007669"/>
    <property type="project" value="UniProtKB-SubCell"/>
</dbReference>
<keyword evidence="4" id="KW-1003">Cell membrane</keyword>
<evidence type="ECO:0000313" key="11">
    <source>
        <dbReference type="EMBL" id="PUE59795.1"/>
    </source>
</evidence>
<evidence type="ECO:0000256" key="8">
    <source>
        <dbReference type="ARBA" id="ARBA00022989"/>
    </source>
</evidence>
<keyword evidence="7 10" id="KW-0283">Flagellar rotation</keyword>
<evidence type="ECO:0000313" key="12">
    <source>
        <dbReference type="Proteomes" id="UP000251341"/>
    </source>
</evidence>
<comment type="subcellular location">
    <subcellularLocation>
        <location evidence="10">Cell inner membrane</location>
    </subcellularLocation>
    <subcellularLocation>
        <location evidence="2">Cell membrane</location>
        <topology evidence="2">Single-pass membrane protein</topology>
    </subcellularLocation>
</comment>
<feature type="transmembrane region" description="Helical" evidence="10">
    <location>
        <begin position="23"/>
        <end position="47"/>
    </location>
</feature>
<comment type="function">
    <text evidence="1 10">Controls the rotational direction of flagella during chemotaxis.</text>
</comment>
<evidence type="ECO:0000256" key="5">
    <source>
        <dbReference type="ARBA" id="ARBA00022500"/>
    </source>
</evidence>
<organism evidence="11 12">
    <name type="scientific">Limnohabitans curvus</name>
    <dbReference type="NCBI Taxonomy" id="323423"/>
    <lineage>
        <taxon>Bacteria</taxon>
        <taxon>Pseudomonadati</taxon>
        <taxon>Pseudomonadota</taxon>
        <taxon>Betaproteobacteria</taxon>
        <taxon>Burkholderiales</taxon>
        <taxon>Comamonadaceae</taxon>
        <taxon>Limnohabitans</taxon>
    </lineage>
</organism>
<evidence type="ECO:0000256" key="3">
    <source>
        <dbReference type="ARBA" id="ARBA00008281"/>
    </source>
</evidence>
<dbReference type="EMBL" id="NESP01000001">
    <property type="protein sequence ID" value="PUE59795.1"/>
    <property type="molecule type" value="Genomic_DNA"/>
</dbReference>
<comment type="caution">
    <text evidence="11">The sequence shown here is derived from an EMBL/GenBank/DDBJ whole genome shotgun (WGS) entry which is preliminary data.</text>
</comment>
<dbReference type="RefSeq" id="WP_108359731.1">
    <property type="nucleotide sequence ID" value="NZ_NESP01000001.1"/>
</dbReference>
<name>A0A315ESP3_9BURK</name>
<evidence type="ECO:0000256" key="9">
    <source>
        <dbReference type="ARBA" id="ARBA00023136"/>
    </source>
</evidence>
<reference evidence="11 12" key="1">
    <citation type="submission" date="2017-04" db="EMBL/GenBank/DDBJ databases">
        <title>Unexpected and diverse lifestyles within the genus Limnohabitans.</title>
        <authorList>
            <person name="Kasalicky V."/>
            <person name="Mehrshad M."/>
            <person name="Andrei S.-A."/>
            <person name="Salcher M."/>
            <person name="Kratochvilova H."/>
            <person name="Simek K."/>
            <person name="Ghai R."/>
        </authorList>
    </citation>
    <scope>NUCLEOTIDE SEQUENCE [LARGE SCALE GENOMIC DNA]</scope>
    <source>
        <strain evidence="11 12">MWH-C5</strain>
    </source>
</reference>
<dbReference type="GO" id="GO:0071978">
    <property type="term" value="P:bacterial-type flagellum-dependent swarming motility"/>
    <property type="evidence" value="ECO:0007669"/>
    <property type="project" value="TreeGrafter"/>
</dbReference>
<evidence type="ECO:0000256" key="1">
    <source>
        <dbReference type="ARBA" id="ARBA00002254"/>
    </source>
</evidence>
<keyword evidence="8 10" id="KW-1133">Transmembrane helix</keyword>
<evidence type="ECO:0000256" key="2">
    <source>
        <dbReference type="ARBA" id="ARBA00004162"/>
    </source>
</evidence>
<dbReference type="Proteomes" id="UP000251341">
    <property type="component" value="Unassembled WGS sequence"/>
</dbReference>
<evidence type="ECO:0000256" key="10">
    <source>
        <dbReference type="RuleBase" id="RU364125"/>
    </source>
</evidence>
<dbReference type="Pfam" id="PF03748">
    <property type="entry name" value="FliL"/>
    <property type="match status" value="1"/>
</dbReference>
<evidence type="ECO:0000256" key="4">
    <source>
        <dbReference type="ARBA" id="ARBA00022475"/>
    </source>
</evidence>
<dbReference type="PANTHER" id="PTHR35091">
    <property type="entry name" value="FLAGELLAR PROTEIN FLIL"/>
    <property type="match status" value="1"/>
</dbReference>
<protein>
    <recommendedName>
        <fullName evidence="10">Flagellar protein FliL</fullName>
    </recommendedName>
</protein>
<sequence length="197" mass="22163">MAEAAAEPTEEVVEGEPKKKKPILLILVIVLSVIILVMSVMFGTLYFSGFFEHKSEAAAHEKVDELEKAAENAHGATPDGPSKVKKEAEATRFENTYLEIDKEFMTNITSSKKIMVVKVAVMTHYDSRVFDNVKKHEFAIRSAVLDVMRQSTEADVAKPDFRVDLATKIKVVMNEMLMKYEDFGGIEDVFFTSFVMQ</sequence>
<keyword evidence="12" id="KW-1185">Reference proteome</keyword>
<comment type="similarity">
    <text evidence="3 10">Belongs to the FliL family.</text>
</comment>
<dbReference type="InterPro" id="IPR005503">
    <property type="entry name" value="FliL"/>
</dbReference>
<keyword evidence="10" id="KW-0997">Cell inner membrane</keyword>
<evidence type="ECO:0000256" key="7">
    <source>
        <dbReference type="ARBA" id="ARBA00022779"/>
    </source>
</evidence>
<keyword evidence="6 10" id="KW-0812">Transmembrane</keyword>
<keyword evidence="9 10" id="KW-0472">Membrane</keyword>
<dbReference type="PANTHER" id="PTHR35091:SF2">
    <property type="entry name" value="FLAGELLAR PROTEIN FLIL"/>
    <property type="match status" value="1"/>
</dbReference>
<gene>
    <name evidence="11" type="ORF">B9Z44_09540</name>
</gene>
<evidence type="ECO:0000256" key="6">
    <source>
        <dbReference type="ARBA" id="ARBA00022692"/>
    </source>
</evidence>
<proteinExistence type="inferred from homology"/>
<keyword evidence="5 10" id="KW-0145">Chemotaxis</keyword>
<dbReference type="AlphaFoldDB" id="A0A315ESP3"/>